<name>A0A482WYQ9_LAOST</name>
<keyword evidence="2" id="KW-0963">Cytoplasm</keyword>
<dbReference type="SUPFAM" id="SSF54919">
    <property type="entry name" value="Nucleoside diphosphate kinase, NDK"/>
    <property type="match status" value="2"/>
</dbReference>
<keyword evidence="6" id="KW-0547">Nucleotide-binding</keyword>
<evidence type="ECO:0000256" key="5">
    <source>
        <dbReference type="PIRSR" id="PIRSR036503-50"/>
    </source>
</evidence>
<evidence type="ECO:0000256" key="7">
    <source>
        <dbReference type="PROSITE-ProRule" id="PRU00706"/>
    </source>
</evidence>
<dbReference type="InParanoid" id="A0A482WYQ9"/>
<gene>
    <name evidence="10" type="ORF">LSTR_LSTR011962</name>
</gene>
<keyword evidence="6" id="KW-0067">ATP-binding</keyword>
<accession>A0A482WYQ9</accession>
<comment type="subcellular location">
    <subcellularLocation>
        <location evidence="1">Cytoplasm</location>
        <location evidence="1">Cytoskeleton</location>
        <location evidence="1">Cilium axoneme</location>
    </subcellularLocation>
</comment>
<protein>
    <recommendedName>
        <fullName evidence="9">DM10 domain-containing protein</fullName>
    </recommendedName>
</protein>
<dbReference type="GO" id="GO:0006183">
    <property type="term" value="P:GTP biosynthetic process"/>
    <property type="evidence" value="ECO:0007669"/>
    <property type="project" value="InterPro"/>
</dbReference>
<dbReference type="SMART" id="SM00676">
    <property type="entry name" value="DM10"/>
    <property type="match status" value="1"/>
</dbReference>
<feature type="active site" description="Pros-phosphohistidine intermediate" evidence="5">
    <location>
        <position position="209"/>
    </location>
</feature>
<dbReference type="EMBL" id="QKKF02022267">
    <property type="protein sequence ID" value="RZF38472.1"/>
    <property type="molecule type" value="Genomic_DNA"/>
</dbReference>
<dbReference type="AlphaFoldDB" id="A0A482WYQ9"/>
<evidence type="ECO:0000313" key="10">
    <source>
        <dbReference type="EMBL" id="RZF38472.1"/>
    </source>
</evidence>
<evidence type="ECO:0000259" key="9">
    <source>
        <dbReference type="PROSITE" id="PS51336"/>
    </source>
</evidence>
<dbReference type="InterPro" id="IPR034907">
    <property type="entry name" value="NDK-like_dom"/>
</dbReference>
<evidence type="ECO:0000256" key="8">
    <source>
        <dbReference type="RuleBase" id="RU004011"/>
    </source>
</evidence>
<organism evidence="10 11">
    <name type="scientific">Laodelphax striatellus</name>
    <name type="common">Small brown planthopper</name>
    <name type="synonym">Delphax striatella</name>
    <dbReference type="NCBI Taxonomy" id="195883"/>
    <lineage>
        <taxon>Eukaryota</taxon>
        <taxon>Metazoa</taxon>
        <taxon>Ecdysozoa</taxon>
        <taxon>Arthropoda</taxon>
        <taxon>Hexapoda</taxon>
        <taxon>Insecta</taxon>
        <taxon>Pterygota</taxon>
        <taxon>Neoptera</taxon>
        <taxon>Paraneoptera</taxon>
        <taxon>Hemiptera</taxon>
        <taxon>Auchenorrhyncha</taxon>
        <taxon>Fulgoroidea</taxon>
        <taxon>Delphacidae</taxon>
        <taxon>Criomorphinae</taxon>
        <taxon>Laodelphax</taxon>
    </lineage>
</organism>
<evidence type="ECO:0000256" key="2">
    <source>
        <dbReference type="ARBA" id="ARBA00022490"/>
    </source>
</evidence>
<dbReference type="InterPro" id="IPR057579">
    <property type="entry name" value="DM10_NDK7"/>
</dbReference>
<dbReference type="GO" id="GO:0006228">
    <property type="term" value="P:UTP biosynthetic process"/>
    <property type="evidence" value="ECO:0007669"/>
    <property type="project" value="InterPro"/>
</dbReference>
<dbReference type="PIRSF" id="PIRSF036503">
    <property type="entry name" value="NDK7"/>
    <property type="match status" value="1"/>
</dbReference>
<evidence type="ECO:0000256" key="1">
    <source>
        <dbReference type="ARBA" id="ARBA00004430"/>
    </source>
</evidence>
<comment type="caution">
    <text evidence="7">Lacks conserved residue(s) required for the propagation of feature annotation.</text>
</comment>
<dbReference type="SMART" id="SM00562">
    <property type="entry name" value="NDK"/>
    <property type="match status" value="2"/>
</dbReference>
<dbReference type="GO" id="GO:0006241">
    <property type="term" value="P:CTP biosynthetic process"/>
    <property type="evidence" value="ECO:0007669"/>
    <property type="project" value="InterPro"/>
</dbReference>
<reference evidence="10 11" key="1">
    <citation type="journal article" date="2017" name="Gigascience">
        <title>Genome sequence of the small brown planthopper, Laodelphax striatellus.</title>
        <authorList>
            <person name="Zhu J."/>
            <person name="Jiang F."/>
            <person name="Wang X."/>
            <person name="Yang P."/>
            <person name="Bao Y."/>
            <person name="Zhao W."/>
            <person name="Wang W."/>
            <person name="Lu H."/>
            <person name="Wang Q."/>
            <person name="Cui N."/>
            <person name="Li J."/>
            <person name="Chen X."/>
            <person name="Luo L."/>
            <person name="Yu J."/>
            <person name="Kang L."/>
            <person name="Cui F."/>
        </authorList>
    </citation>
    <scope>NUCLEOTIDE SEQUENCE [LARGE SCALE GENOMIC DNA]</scope>
    <source>
        <strain evidence="10">Lst14</strain>
    </source>
</reference>
<evidence type="ECO:0000313" key="11">
    <source>
        <dbReference type="Proteomes" id="UP000291343"/>
    </source>
</evidence>
<evidence type="ECO:0000256" key="6">
    <source>
        <dbReference type="PIRSR" id="PIRSR036503-51"/>
    </source>
</evidence>
<dbReference type="OrthoDB" id="270127at2759"/>
<dbReference type="Pfam" id="PF00334">
    <property type="entry name" value="NDK"/>
    <property type="match status" value="2"/>
</dbReference>
<dbReference type="InterPro" id="IPR006602">
    <property type="entry name" value="DM10_dom"/>
</dbReference>
<dbReference type="InterPro" id="IPR011410">
    <property type="entry name" value="NDPK7"/>
</dbReference>
<comment type="caution">
    <text evidence="10">The sequence shown here is derived from an EMBL/GenBank/DDBJ whole genome shotgun (WGS) entry which is preliminary data.</text>
</comment>
<dbReference type="PANTHER" id="PTHR43109">
    <property type="entry name" value="NUCLEOSIDE DIPHOSPHATE KINASE 7"/>
    <property type="match status" value="1"/>
</dbReference>
<dbReference type="PROSITE" id="PS51336">
    <property type="entry name" value="DM10"/>
    <property type="match status" value="1"/>
</dbReference>
<dbReference type="PRINTS" id="PR01243">
    <property type="entry name" value="NUCDPKINASE"/>
</dbReference>
<dbReference type="Gene3D" id="3.30.70.141">
    <property type="entry name" value="Nucleoside diphosphate kinase-like domain"/>
    <property type="match status" value="2"/>
</dbReference>
<dbReference type="FunCoup" id="A0A482WYQ9">
    <property type="interactions" value="516"/>
</dbReference>
<proteinExistence type="inferred from homology"/>
<comment type="similarity">
    <text evidence="7 8">Belongs to the NDK family.</text>
</comment>
<dbReference type="FunFam" id="3.30.70.141:FF:000004">
    <property type="entry name" value="Nucleoside diphosphate kinase 7"/>
    <property type="match status" value="1"/>
</dbReference>
<evidence type="ECO:0000256" key="3">
    <source>
        <dbReference type="ARBA" id="ARBA00023212"/>
    </source>
</evidence>
<dbReference type="Gene3D" id="2.30.29.170">
    <property type="match status" value="1"/>
</dbReference>
<dbReference type="SMR" id="A0A482WYQ9"/>
<dbReference type="PROSITE" id="PS51374">
    <property type="entry name" value="NDPK_LIKE"/>
    <property type="match status" value="2"/>
</dbReference>
<dbReference type="GO" id="GO:0004550">
    <property type="term" value="F:nucleoside diphosphate kinase activity"/>
    <property type="evidence" value="ECO:0007669"/>
    <property type="project" value="InterPro"/>
</dbReference>
<dbReference type="GO" id="GO:0005813">
    <property type="term" value="C:centrosome"/>
    <property type="evidence" value="ECO:0007669"/>
    <property type="project" value="TreeGrafter"/>
</dbReference>
<keyword evidence="4" id="KW-0966">Cell projection</keyword>
<feature type="domain" description="DM10" evidence="9">
    <location>
        <begin position="6"/>
        <end position="94"/>
    </location>
</feature>
<evidence type="ECO:0000256" key="4">
    <source>
        <dbReference type="ARBA" id="ARBA00023273"/>
    </source>
</evidence>
<dbReference type="InterPro" id="IPR036850">
    <property type="entry name" value="NDK-like_dom_sf"/>
</dbReference>
<dbReference type="Pfam" id="PF25364">
    <property type="entry name" value="PH_NDK7_N"/>
    <property type="match status" value="1"/>
</dbReference>
<dbReference type="GO" id="GO:0005524">
    <property type="term" value="F:ATP binding"/>
    <property type="evidence" value="ECO:0007669"/>
    <property type="project" value="UniProtKB-KW"/>
</dbReference>
<dbReference type="InterPro" id="IPR037993">
    <property type="entry name" value="NDPk7B"/>
</dbReference>
<dbReference type="CDD" id="cd04412">
    <property type="entry name" value="NDPk7B"/>
    <property type="match status" value="1"/>
</dbReference>
<sequence>MAEDAQVSKFSFMAEWYDTEAFLLKKFLLFFFPFDSTLELYDLKNRRIFLKRTTVSGVRLKDLFIGNTVEVYSRQLKIIDYGDETTRSKMSISLQKTFGMIKPDGLKHKGNIFRTIYNNGFLISKLKMAVLSKEQASHLYEQHRTESFFSHLIEHVTSGPVIAMELIADRAIANWSRLVGPTDPLEARRTAPKSIRACFGESVSHNAIHRATCEEHVQKAIDLFFPTDPTDIIKKAPSPCAKLKNTTCCIIKPCAVKEGKLGDIVSTITENGFEITAMQMFFMDRPNAEEFYEVYKGVVNEYQAMVNHMISGPCIAMEISAFENEDTAVKFRELAGPADPDIARKLRPNTIRARFGKDKIENAIHVTDLPDDAPLEVIYFFKILSLAT</sequence>
<keyword evidence="11" id="KW-1185">Reference proteome</keyword>
<dbReference type="Proteomes" id="UP000291343">
    <property type="component" value="Unassembled WGS sequence"/>
</dbReference>
<dbReference type="STRING" id="195883.A0A482WYQ9"/>
<dbReference type="GO" id="GO:0005879">
    <property type="term" value="C:axonemal microtubule"/>
    <property type="evidence" value="ECO:0007669"/>
    <property type="project" value="TreeGrafter"/>
</dbReference>
<keyword evidence="3" id="KW-0206">Cytoskeleton</keyword>
<dbReference type="InterPro" id="IPR001564">
    <property type="entry name" value="Nucleoside_diP_kinase"/>
</dbReference>
<dbReference type="PANTHER" id="PTHR43109:SF2">
    <property type="entry name" value="NUCLEOSIDE DIPHOSPHATE KINASE 7"/>
    <property type="match status" value="1"/>
</dbReference>